<evidence type="ECO:0000256" key="3">
    <source>
        <dbReference type="ARBA" id="ARBA00022737"/>
    </source>
</evidence>
<feature type="region of interest" description="Disordered" evidence="10">
    <location>
        <begin position="45"/>
        <end position="65"/>
    </location>
</feature>
<feature type="compositionally biased region" description="Basic and acidic residues" evidence="10">
    <location>
        <begin position="400"/>
        <end position="410"/>
    </location>
</feature>
<feature type="region of interest" description="Disordered" evidence="10">
    <location>
        <begin position="379"/>
        <end position="411"/>
    </location>
</feature>
<dbReference type="SUPFAM" id="SSF50729">
    <property type="entry name" value="PH domain-like"/>
    <property type="match status" value="1"/>
</dbReference>
<sequence>MATKRTATTELNHENWNEENEPEEAGTFTKASDEVLQKRVIKAARRRLNSKDEAGKSAFGGFTGFKTATTTSSSSPFSFLASTSNTLQSISSSTSNSNSESNKNSENGTSKTESTQQVKSPLAEKDKDQSEQENEKVSKKSSEYFAQLKGLNESVAQWIKTHVDENPFCILTPIFNDYTNYLNEIELKYGNECKNSKKQDEQTSSAMDNTSKNDSKDVNNKKKENDNSAEGTSKKSFSGLSDWKPEKSIFENVKLNAKSIFANTDQTPETPKSIFSKTEQLTNVQKPIFGNVDTNTSSKSIFDKGSPEKNPLSNKPTANSELKDNNESKSDKVGSGFSFTSSNSATFSFGQNSTTTNPSAGFSFGNTKPFFFGAQVAKAQQDNEENQSDNQSKDDDSEEQPPKPDFKPVTEEGAVFEQRCKVFIKKDGNFSDRGIGTLFLKPTPNGKTQLIVRAENSLGNLLLNTLLTESIPTQRLNKNTIMLVCLPDSQPPPTPVLLRVKTSEEADVLLETLDKHKK</sequence>
<feature type="compositionally biased region" description="Polar residues" evidence="10">
    <location>
        <begin position="311"/>
        <end position="320"/>
    </location>
</feature>
<reference evidence="13" key="1">
    <citation type="submission" date="2025-08" db="UniProtKB">
        <authorList>
            <consortium name="RefSeq"/>
        </authorList>
    </citation>
    <scope>IDENTIFICATION</scope>
    <source>
        <tissue evidence="13">Whole body</tissue>
    </source>
</reference>
<accession>A0ABM1HXG6</accession>
<dbReference type="InterPro" id="IPR011993">
    <property type="entry name" value="PH-like_dom_sf"/>
</dbReference>
<dbReference type="PANTHER" id="PTHR23138">
    <property type="entry name" value="RAN BINDING PROTEIN"/>
    <property type="match status" value="1"/>
</dbReference>
<feature type="region of interest" description="Disordered" evidence="10">
    <location>
        <begin position="198"/>
        <end position="241"/>
    </location>
</feature>
<dbReference type="InterPro" id="IPR045255">
    <property type="entry name" value="RanBP1-like"/>
</dbReference>
<keyword evidence="3" id="KW-0677">Repeat</keyword>
<feature type="compositionally biased region" description="Low complexity" evidence="10">
    <location>
        <begin position="56"/>
        <end position="65"/>
    </location>
</feature>
<organism evidence="12 13">
    <name type="scientific">Polistes dominula</name>
    <name type="common">European paper wasp</name>
    <name type="synonym">Vespa dominula</name>
    <dbReference type="NCBI Taxonomy" id="743375"/>
    <lineage>
        <taxon>Eukaryota</taxon>
        <taxon>Metazoa</taxon>
        <taxon>Ecdysozoa</taxon>
        <taxon>Arthropoda</taxon>
        <taxon>Hexapoda</taxon>
        <taxon>Insecta</taxon>
        <taxon>Pterygota</taxon>
        <taxon>Neoptera</taxon>
        <taxon>Endopterygota</taxon>
        <taxon>Hymenoptera</taxon>
        <taxon>Apocrita</taxon>
        <taxon>Aculeata</taxon>
        <taxon>Vespoidea</taxon>
        <taxon>Vespidae</taxon>
        <taxon>Polistinae</taxon>
        <taxon>Polistini</taxon>
        <taxon>Polistes</taxon>
    </lineage>
</organism>
<evidence type="ECO:0000256" key="1">
    <source>
        <dbReference type="ARBA" id="ARBA00004567"/>
    </source>
</evidence>
<dbReference type="PANTHER" id="PTHR23138:SF141">
    <property type="entry name" value="NUCLEAR PORE COMPLEX PROTEIN NUP50"/>
    <property type="match status" value="1"/>
</dbReference>
<evidence type="ECO:0000256" key="9">
    <source>
        <dbReference type="ARBA" id="ARBA00023242"/>
    </source>
</evidence>
<dbReference type="Pfam" id="PF08911">
    <property type="entry name" value="NUP50"/>
    <property type="match status" value="1"/>
</dbReference>
<evidence type="ECO:0000313" key="12">
    <source>
        <dbReference type="Proteomes" id="UP000694924"/>
    </source>
</evidence>
<keyword evidence="12" id="KW-1185">Reference proteome</keyword>
<dbReference type="RefSeq" id="XP_015172653.1">
    <property type="nucleotide sequence ID" value="XM_015317167.1"/>
</dbReference>
<dbReference type="InterPro" id="IPR000156">
    <property type="entry name" value="Ran_bind_dom"/>
</dbReference>
<feature type="region of interest" description="Disordered" evidence="10">
    <location>
        <begin position="1"/>
        <end position="31"/>
    </location>
</feature>
<dbReference type="Pfam" id="PF00638">
    <property type="entry name" value="Ran_BP1"/>
    <property type="match status" value="1"/>
</dbReference>
<feature type="compositionally biased region" description="Low complexity" evidence="10">
    <location>
        <begin position="88"/>
        <end position="112"/>
    </location>
</feature>
<comment type="subcellular location">
    <subcellularLocation>
        <location evidence="1">Nucleus</location>
        <location evidence="1">Nuclear pore complex</location>
    </subcellularLocation>
</comment>
<evidence type="ECO:0000256" key="2">
    <source>
        <dbReference type="ARBA" id="ARBA00022448"/>
    </source>
</evidence>
<evidence type="ECO:0000256" key="5">
    <source>
        <dbReference type="ARBA" id="ARBA00022927"/>
    </source>
</evidence>
<gene>
    <name evidence="13" type="primary">LOC107064473</name>
</gene>
<feature type="region of interest" description="Disordered" evidence="10">
    <location>
        <begin position="88"/>
        <end position="141"/>
    </location>
</feature>
<feature type="domain" description="RanBD1" evidence="11">
    <location>
        <begin position="398"/>
        <end position="516"/>
    </location>
</feature>
<feature type="region of interest" description="Disordered" evidence="10">
    <location>
        <begin position="289"/>
        <end position="335"/>
    </location>
</feature>
<proteinExistence type="predicted"/>
<protein>
    <submittedName>
        <fullName evidence="13">Nuclear pore complex protein Nup50</fullName>
    </submittedName>
</protein>
<keyword evidence="2" id="KW-0813">Transport</keyword>
<dbReference type="Gene3D" id="2.30.29.30">
    <property type="entry name" value="Pleckstrin-homology domain (PH domain)/Phosphotyrosine-binding domain (PTB)"/>
    <property type="match status" value="1"/>
</dbReference>
<evidence type="ECO:0000256" key="4">
    <source>
        <dbReference type="ARBA" id="ARBA00022816"/>
    </source>
</evidence>
<dbReference type="SMART" id="SM00160">
    <property type="entry name" value="RanBD"/>
    <property type="match status" value="1"/>
</dbReference>
<keyword evidence="5" id="KW-0653">Protein transport</keyword>
<feature type="compositionally biased region" description="Basic and acidic residues" evidence="10">
    <location>
        <begin position="211"/>
        <end position="226"/>
    </location>
</feature>
<feature type="compositionally biased region" description="Polar residues" evidence="10">
    <location>
        <begin position="229"/>
        <end position="239"/>
    </location>
</feature>
<dbReference type="CDD" id="cd13170">
    <property type="entry name" value="RanBD_NUP50"/>
    <property type="match status" value="1"/>
</dbReference>
<keyword evidence="7" id="KW-0811">Translocation</keyword>
<dbReference type="GeneID" id="107064473"/>
<evidence type="ECO:0000256" key="8">
    <source>
        <dbReference type="ARBA" id="ARBA00023132"/>
    </source>
</evidence>
<evidence type="ECO:0000256" key="7">
    <source>
        <dbReference type="ARBA" id="ARBA00023010"/>
    </source>
</evidence>
<keyword evidence="4" id="KW-0509">mRNA transport</keyword>
<keyword evidence="8" id="KW-0906">Nuclear pore complex</keyword>
<evidence type="ECO:0000313" key="13">
    <source>
        <dbReference type="RefSeq" id="XP_015172653.1"/>
    </source>
</evidence>
<dbReference type="InterPro" id="IPR015007">
    <property type="entry name" value="NUP2/50/61"/>
</dbReference>
<name>A0ABM1HXG6_POLDO</name>
<keyword evidence="6" id="KW-0007">Acetylation</keyword>
<feature type="compositionally biased region" description="Basic and acidic residues" evidence="10">
    <location>
        <begin position="122"/>
        <end position="141"/>
    </location>
</feature>
<evidence type="ECO:0000256" key="6">
    <source>
        <dbReference type="ARBA" id="ARBA00022990"/>
    </source>
</evidence>
<evidence type="ECO:0000256" key="10">
    <source>
        <dbReference type="SAM" id="MobiDB-lite"/>
    </source>
</evidence>
<keyword evidence="9" id="KW-0539">Nucleus</keyword>
<dbReference type="Proteomes" id="UP000694924">
    <property type="component" value="Unplaced"/>
</dbReference>
<evidence type="ECO:0000259" key="11">
    <source>
        <dbReference type="SMART" id="SM00160"/>
    </source>
</evidence>
<feature type="compositionally biased region" description="Basic and acidic residues" evidence="10">
    <location>
        <begin position="321"/>
        <end position="332"/>
    </location>
</feature>